<dbReference type="Gene3D" id="1.10.287.130">
    <property type="match status" value="1"/>
</dbReference>
<dbReference type="Pfam" id="PF13596">
    <property type="entry name" value="PAS_10"/>
    <property type="match status" value="1"/>
</dbReference>
<dbReference type="EC" id="2.7.13.3" evidence="2"/>
<keyword evidence="9" id="KW-1185">Reference proteome</keyword>
<dbReference type="SMART" id="SM00388">
    <property type="entry name" value="HisKA"/>
    <property type="match status" value="1"/>
</dbReference>
<gene>
    <name evidence="8" type="ORF">FW778_21215</name>
</gene>
<organism evidence="8 9">
    <name type="scientific">Ginsengibacter hankyongi</name>
    <dbReference type="NCBI Taxonomy" id="2607284"/>
    <lineage>
        <taxon>Bacteria</taxon>
        <taxon>Pseudomonadati</taxon>
        <taxon>Bacteroidota</taxon>
        <taxon>Chitinophagia</taxon>
        <taxon>Chitinophagales</taxon>
        <taxon>Chitinophagaceae</taxon>
        <taxon>Ginsengibacter</taxon>
    </lineage>
</organism>
<dbReference type="InterPro" id="IPR050351">
    <property type="entry name" value="BphY/WalK/GraS-like"/>
</dbReference>
<dbReference type="InterPro" id="IPR004358">
    <property type="entry name" value="Sig_transdc_His_kin-like_C"/>
</dbReference>
<evidence type="ECO:0000259" key="7">
    <source>
        <dbReference type="PROSITE" id="PS50109"/>
    </source>
</evidence>
<comment type="catalytic activity">
    <reaction evidence="1">
        <text>ATP + protein L-histidine = ADP + protein N-phospho-L-histidine.</text>
        <dbReference type="EC" id="2.7.13.3"/>
    </reaction>
</comment>
<dbReference type="SMART" id="SM00387">
    <property type="entry name" value="HATPase_c"/>
    <property type="match status" value="1"/>
</dbReference>
<keyword evidence="6" id="KW-0902">Two-component regulatory system</keyword>
<dbReference type="InterPro" id="IPR003594">
    <property type="entry name" value="HATPase_dom"/>
</dbReference>
<evidence type="ECO:0000256" key="4">
    <source>
        <dbReference type="ARBA" id="ARBA00022679"/>
    </source>
</evidence>
<evidence type="ECO:0000313" key="9">
    <source>
        <dbReference type="Proteomes" id="UP000326903"/>
    </source>
</evidence>
<proteinExistence type="predicted"/>
<dbReference type="GO" id="GO:0000155">
    <property type="term" value="F:phosphorelay sensor kinase activity"/>
    <property type="evidence" value="ECO:0007669"/>
    <property type="project" value="InterPro"/>
</dbReference>
<keyword evidence="8" id="KW-0067">ATP-binding</keyword>
<dbReference type="SUPFAM" id="SSF55874">
    <property type="entry name" value="ATPase domain of HSP90 chaperone/DNA topoisomerase II/histidine kinase"/>
    <property type="match status" value="1"/>
</dbReference>
<evidence type="ECO:0000256" key="6">
    <source>
        <dbReference type="ARBA" id="ARBA00023012"/>
    </source>
</evidence>
<dbReference type="GO" id="GO:0004721">
    <property type="term" value="F:phosphoprotein phosphatase activity"/>
    <property type="evidence" value="ECO:0007669"/>
    <property type="project" value="TreeGrafter"/>
</dbReference>
<evidence type="ECO:0000256" key="2">
    <source>
        <dbReference type="ARBA" id="ARBA00012438"/>
    </source>
</evidence>
<evidence type="ECO:0000256" key="1">
    <source>
        <dbReference type="ARBA" id="ARBA00000085"/>
    </source>
</evidence>
<dbReference type="InterPro" id="IPR036097">
    <property type="entry name" value="HisK_dim/P_sf"/>
</dbReference>
<dbReference type="InterPro" id="IPR036890">
    <property type="entry name" value="HATPase_C_sf"/>
</dbReference>
<dbReference type="Pfam" id="PF00512">
    <property type="entry name" value="HisKA"/>
    <property type="match status" value="1"/>
</dbReference>
<dbReference type="PROSITE" id="PS50109">
    <property type="entry name" value="HIS_KIN"/>
    <property type="match status" value="1"/>
</dbReference>
<feature type="domain" description="Histidine kinase" evidence="7">
    <location>
        <begin position="146"/>
        <end position="359"/>
    </location>
</feature>
<evidence type="ECO:0000256" key="5">
    <source>
        <dbReference type="ARBA" id="ARBA00022777"/>
    </source>
</evidence>
<dbReference type="EMBL" id="VYQF01000012">
    <property type="protein sequence ID" value="KAA9035482.1"/>
    <property type="molecule type" value="Genomic_DNA"/>
</dbReference>
<reference evidence="8 9" key="1">
    <citation type="submission" date="2019-09" db="EMBL/GenBank/DDBJ databases">
        <title>Draft genome sequence of Ginsengibacter sp. BR5-29.</title>
        <authorList>
            <person name="Im W.-T."/>
        </authorList>
    </citation>
    <scope>NUCLEOTIDE SEQUENCE [LARGE SCALE GENOMIC DNA]</scope>
    <source>
        <strain evidence="8 9">BR5-29</strain>
    </source>
</reference>
<sequence>MAIDDEKIQDLVDKNDLLENYFKNTIIPQLFVDADLVLRKFTPPAMTQFQLSLSDLGKPVENVKDNFRFAGIMENIQYVIDNNEILEKEVQTTDRRWFQMNILPYVEQKSKKTNGVIITFVEITLRITDLKEQEKIISDHEILLDTISHDIKTPLTNLLIGIELLKDVPLEEFEKSKSLFKLLENSIKKMQLLIGELTETRKQKHKYKEQEELLNFENILEDVRLTLAESVIKTDVVIHTEINVSEISFSRRKLRSVIYNFVNNSIKFCAPERIPEIWIKTERIKDEIVITVKDNGIGIEKRDYEKIFTKYFRNEEKIEGSGIGLFLAKEIVSNAGGRITVESEAGKGSEFKVYLADNHPPASQE</sequence>
<dbReference type="PRINTS" id="PR00344">
    <property type="entry name" value="BCTRLSENSOR"/>
</dbReference>
<dbReference type="RefSeq" id="WP_150416902.1">
    <property type="nucleotide sequence ID" value="NZ_VYQF01000012.1"/>
</dbReference>
<keyword evidence="5" id="KW-0418">Kinase</keyword>
<name>A0A5J5IBW5_9BACT</name>
<dbReference type="GO" id="GO:0005524">
    <property type="term" value="F:ATP binding"/>
    <property type="evidence" value="ECO:0007669"/>
    <property type="project" value="UniProtKB-KW"/>
</dbReference>
<dbReference type="GO" id="GO:0005886">
    <property type="term" value="C:plasma membrane"/>
    <property type="evidence" value="ECO:0007669"/>
    <property type="project" value="TreeGrafter"/>
</dbReference>
<dbReference type="AlphaFoldDB" id="A0A5J5IBW5"/>
<keyword evidence="8" id="KW-0547">Nucleotide-binding</keyword>
<dbReference type="InterPro" id="IPR005467">
    <property type="entry name" value="His_kinase_dom"/>
</dbReference>
<dbReference type="CDD" id="cd00082">
    <property type="entry name" value="HisKA"/>
    <property type="match status" value="1"/>
</dbReference>
<dbReference type="SUPFAM" id="SSF47384">
    <property type="entry name" value="Homodimeric domain of signal transducing histidine kinase"/>
    <property type="match status" value="1"/>
</dbReference>
<comment type="caution">
    <text evidence="8">The sequence shown here is derived from an EMBL/GenBank/DDBJ whole genome shotgun (WGS) entry which is preliminary data.</text>
</comment>
<protein>
    <recommendedName>
        <fullName evidence="2">histidine kinase</fullName>
        <ecNumber evidence="2">2.7.13.3</ecNumber>
    </recommendedName>
</protein>
<dbReference type="Proteomes" id="UP000326903">
    <property type="component" value="Unassembled WGS sequence"/>
</dbReference>
<dbReference type="GO" id="GO:0016036">
    <property type="term" value="P:cellular response to phosphate starvation"/>
    <property type="evidence" value="ECO:0007669"/>
    <property type="project" value="TreeGrafter"/>
</dbReference>
<keyword evidence="4" id="KW-0808">Transferase</keyword>
<dbReference type="InterPro" id="IPR003661">
    <property type="entry name" value="HisK_dim/P_dom"/>
</dbReference>
<evidence type="ECO:0000256" key="3">
    <source>
        <dbReference type="ARBA" id="ARBA00022553"/>
    </source>
</evidence>
<keyword evidence="3" id="KW-0597">Phosphoprotein</keyword>
<dbReference type="PANTHER" id="PTHR45453">
    <property type="entry name" value="PHOSPHATE REGULON SENSOR PROTEIN PHOR"/>
    <property type="match status" value="1"/>
</dbReference>
<dbReference type="Gene3D" id="3.30.565.10">
    <property type="entry name" value="Histidine kinase-like ATPase, C-terminal domain"/>
    <property type="match status" value="1"/>
</dbReference>
<accession>A0A5J5IBW5</accession>
<dbReference type="Pfam" id="PF02518">
    <property type="entry name" value="HATPase_c"/>
    <property type="match status" value="1"/>
</dbReference>
<evidence type="ECO:0000313" key="8">
    <source>
        <dbReference type="EMBL" id="KAA9035482.1"/>
    </source>
</evidence>
<dbReference type="PANTHER" id="PTHR45453:SF1">
    <property type="entry name" value="PHOSPHATE REGULON SENSOR PROTEIN PHOR"/>
    <property type="match status" value="1"/>
</dbReference>